<name>A0A5J5IQF5_9BACT</name>
<feature type="binding site" evidence="11">
    <location>
        <position position="278"/>
    </location>
    <ligand>
        <name>substrate</name>
    </ligand>
</feature>
<evidence type="ECO:0000313" key="14">
    <source>
        <dbReference type="EMBL" id="KAA9042264.1"/>
    </source>
</evidence>
<feature type="active site" description="Proton donor" evidence="10">
    <location>
        <position position="46"/>
    </location>
</feature>
<dbReference type="NCBIfam" id="TIGR00326">
    <property type="entry name" value="eubact_ribD"/>
    <property type="match status" value="1"/>
</dbReference>
<evidence type="ECO:0000256" key="11">
    <source>
        <dbReference type="PIRSR" id="PIRSR006769-2"/>
    </source>
</evidence>
<keyword evidence="15" id="KW-1185">Reference proteome</keyword>
<gene>
    <name evidence="14" type="primary">ribD</name>
    <name evidence="14" type="ORF">FW778_04630</name>
</gene>
<comment type="pathway">
    <text evidence="2 9">Cofactor biosynthesis; riboflavin biosynthesis; 5-amino-6-(D-ribitylamino)uracil from GTP: step 2/4.</text>
</comment>
<dbReference type="AlphaFoldDB" id="A0A5J5IQF5"/>
<feature type="binding site" evidence="11">
    <location>
        <position position="152"/>
    </location>
    <ligand>
        <name>NADP(+)</name>
        <dbReference type="ChEBI" id="CHEBI:58349"/>
    </ligand>
</feature>
<dbReference type="SUPFAM" id="SSF53927">
    <property type="entry name" value="Cytidine deaminase-like"/>
    <property type="match status" value="1"/>
</dbReference>
<feature type="binding site" evidence="11">
    <location>
        <position position="181"/>
    </location>
    <ligand>
        <name>substrate</name>
    </ligand>
</feature>
<feature type="binding site" evidence="11">
    <location>
        <position position="197"/>
    </location>
    <ligand>
        <name>NADP(+)</name>
        <dbReference type="ChEBI" id="CHEBI:58349"/>
    </ligand>
</feature>
<evidence type="ECO:0000256" key="2">
    <source>
        <dbReference type="ARBA" id="ARBA00004882"/>
    </source>
</evidence>
<evidence type="ECO:0000256" key="9">
    <source>
        <dbReference type="PIRNR" id="PIRNR006769"/>
    </source>
</evidence>
<dbReference type="InterPro" id="IPR016193">
    <property type="entry name" value="Cytidine_deaminase-like"/>
</dbReference>
<feature type="domain" description="CMP/dCMP-type deaminase" evidence="13">
    <location>
        <begin position="1"/>
        <end position="121"/>
    </location>
</feature>
<feature type="binding site" evidence="12">
    <location>
        <position position="73"/>
    </location>
    <ligand>
        <name>Zn(2+)</name>
        <dbReference type="ChEBI" id="CHEBI:29105"/>
        <note>catalytic</note>
    </ligand>
</feature>
<comment type="caution">
    <text evidence="14">The sequence shown here is derived from an EMBL/GenBank/DDBJ whole genome shotgun (WGS) entry which is preliminary data.</text>
</comment>
<feature type="binding site" evidence="11">
    <location>
        <position position="193"/>
    </location>
    <ligand>
        <name>NADP(+)</name>
        <dbReference type="ChEBI" id="CHEBI:58349"/>
    </ligand>
</feature>
<feature type="binding site" evidence="12">
    <location>
        <position position="82"/>
    </location>
    <ligand>
        <name>Zn(2+)</name>
        <dbReference type="ChEBI" id="CHEBI:29105"/>
        <note>catalytic</note>
    </ligand>
</feature>
<organism evidence="14 15">
    <name type="scientific">Ginsengibacter hankyongi</name>
    <dbReference type="NCBI Taxonomy" id="2607284"/>
    <lineage>
        <taxon>Bacteria</taxon>
        <taxon>Pseudomonadati</taxon>
        <taxon>Bacteroidota</taxon>
        <taxon>Chitinophagia</taxon>
        <taxon>Chitinophagales</taxon>
        <taxon>Chitinophagaceae</taxon>
        <taxon>Ginsengibacter</taxon>
    </lineage>
</organism>
<dbReference type="PANTHER" id="PTHR38011">
    <property type="entry name" value="DIHYDROFOLATE REDUCTASE FAMILY PROTEIN (AFU_ORTHOLOGUE AFUA_8G06820)"/>
    <property type="match status" value="1"/>
</dbReference>
<dbReference type="InterPro" id="IPR002125">
    <property type="entry name" value="CMP_dCMP_dom"/>
</dbReference>
<evidence type="ECO:0000256" key="6">
    <source>
        <dbReference type="ARBA" id="ARBA00022857"/>
    </source>
</evidence>
<dbReference type="Proteomes" id="UP000326903">
    <property type="component" value="Unassembled WGS sequence"/>
</dbReference>
<reference evidence="14 15" key="1">
    <citation type="submission" date="2019-09" db="EMBL/GenBank/DDBJ databases">
        <title>Draft genome sequence of Ginsengibacter sp. BR5-29.</title>
        <authorList>
            <person name="Im W.-T."/>
        </authorList>
    </citation>
    <scope>NUCLEOTIDE SEQUENCE [LARGE SCALE GENOMIC DNA]</scope>
    <source>
        <strain evidence="14 15">BR5-29</strain>
    </source>
</reference>
<evidence type="ECO:0000259" key="13">
    <source>
        <dbReference type="PROSITE" id="PS51747"/>
    </source>
</evidence>
<keyword evidence="6 9" id="KW-0521">NADP</keyword>
<feature type="binding site" evidence="12">
    <location>
        <position position="44"/>
    </location>
    <ligand>
        <name>Zn(2+)</name>
        <dbReference type="ChEBI" id="CHEBI:29105"/>
        <note>catalytic</note>
    </ligand>
</feature>
<dbReference type="EMBL" id="VYQF01000001">
    <property type="protein sequence ID" value="KAA9042264.1"/>
    <property type="molecule type" value="Genomic_DNA"/>
</dbReference>
<feature type="binding site" evidence="11">
    <location>
        <position position="201"/>
    </location>
    <ligand>
        <name>substrate</name>
    </ligand>
</feature>
<dbReference type="InterPro" id="IPR024072">
    <property type="entry name" value="DHFR-like_dom_sf"/>
</dbReference>
<evidence type="ECO:0000256" key="4">
    <source>
        <dbReference type="ARBA" id="ARBA00005259"/>
    </source>
</evidence>
<dbReference type="EC" id="3.5.4.26" evidence="9"/>
<keyword evidence="9 14" id="KW-0378">Hydrolase</keyword>
<dbReference type="Gene3D" id="3.40.140.10">
    <property type="entry name" value="Cytidine Deaminase, domain 2"/>
    <property type="match status" value="1"/>
</dbReference>
<dbReference type="InterPro" id="IPR002734">
    <property type="entry name" value="RibDG_C"/>
</dbReference>
<dbReference type="InterPro" id="IPR050765">
    <property type="entry name" value="Riboflavin_Biosynth_HTPR"/>
</dbReference>
<dbReference type="GO" id="GO:0008703">
    <property type="term" value="F:5-amino-6-(5-phosphoribosylamino)uracil reductase activity"/>
    <property type="evidence" value="ECO:0007669"/>
    <property type="project" value="UniProtKB-EC"/>
</dbReference>
<dbReference type="GO" id="GO:0009231">
    <property type="term" value="P:riboflavin biosynthetic process"/>
    <property type="evidence" value="ECO:0007669"/>
    <property type="project" value="UniProtKB-UniPathway"/>
</dbReference>
<accession>A0A5J5IQF5</accession>
<comment type="similarity">
    <text evidence="4 9">In the N-terminal section; belongs to the cytidine and deoxycytidylate deaminase family.</text>
</comment>
<keyword evidence="9 12" id="KW-0862">Zinc</keyword>
<evidence type="ECO:0000256" key="1">
    <source>
        <dbReference type="ARBA" id="ARBA00002151"/>
    </source>
</evidence>
<evidence type="ECO:0000256" key="7">
    <source>
        <dbReference type="ARBA" id="ARBA00023002"/>
    </source>
</evidence>
<dbReference type="PROSITE" id="PS51747">
    <property type="entry name" value="CYT_DCMP_DEAMINASES_2"/>
    <property type="match status" value="1"/>
</dbReference>
<keyword evidence="7 9" id="KW-0560">Oxidoreductase</keyword>
<evidence type="ECO:0000313" key="15">
    <source>
        <dbReference type="Proteomes" id="UP000326903"/>
    </source>
</evidence>
<feature type="binding site" evidence="11">
    <location>
        <begin position="280"/>
        <end position="286"/>
    </location>
    <ligand>
        <name>NADP(+)</name>
        <dbReference type="ChEBI" id="CHEBI:58349"/>
    </ligand>
</feature>
<proteinExistence type="inferred from homology"/>
<comment type="similarity">
    <text evidence="5 9">In the C-terminal section; belongs to the HTP reductase family.</text>
</comment>
<evidence type="ECO:0000256" key="10">
    <source>
        <dbReference type="PIRSR" id="PIRSR006769-1"/>
    </source>
</evidence>
<dbReference type="GO" id="GO:0046872">
    <property type="term" value="F:metal ion binding"/>
    <property type="evidence" value="ECO:0007669"/>
    <property type="project" value="UniProtKB-KW"/>
</dbReference>
<evidence type="ECO:0000256" key="5">
    <source>
        <dbReference type="ARBA" id="ARBA00007417"/>
    </source>
</evidence>
<dbReference type="CDD" id="cd01284">
    <property type="entry name" value="Riboflavin_deaminase-reductase"/>
    <property type="match status" value="1"/>
</dbReference>
<dbReference type="Pfam" id="PF00383">
    <property type="entry name" value="dCMP_cyt_deam_1"/>
    <property type="match status" value="1"/>
</dbReference>
<dbReference type="GO" id="GO:0008835">
    <property type="term" value="F:diaminohydroxyphosphoribosylaminopyrimidine deaminase activity"/>
    <property type="evidence" value="ECO:0007669"/>
    <property type="project" value="UniProtKB-EC"/>
</dbReference>
<comment type="pathway">
    <text evidence="3 9">Cofactor biosynthesis; riboflavin biosynthesis; 5-amino-6-(D-ribitylamino)uracil from GTP: step 3/4.</text>
</comment>
<dbReference type="PANTHER" id="PTHR38011:SF7">
    <property type="entry name" value="2,5-DIAMINO-6-RIBOSYLAMINO-4(3H)-PYRIMIDINONE 5'-PHOSPHATE REDUCTASE"/>
    <property type="match status" value="1"/>
</dbReference>
<comment type="function">
    <text evidence="1 9">Converts 2,5-diamino-6-(ribosylamino)-4(3h)-pyrimidinone 5'-phosphate into 5-amino-6-(ribosylamino)-2,4(1h,3h)-pyrimidinedione 5'-phosphate.</text>
</comment>
<dbReference type="SUPFAM" id="SSF53597">
    <property type="entry name" value="Dihydrofolate reductase-like"/>
    <property type="match status" value="1"/>
</dbReference>
<dbReference type="EC" id="1.1.1.193" evidence="9"/>
<evidence type="ECO:0000256" key="8">
    <source>
        <dbReference type="ARBA" id="ARBA00023268"/>
    </source>
</evidence>
<comment type="catalytic activity">
    <reaction evidence="9">
        <text>2,5-diamino-6-hydroxy-4-(5-phosphoribosylamino)-pyrimidine + H2O + H(+) = 5-amino-6-(5-phospho-D-ribosylamino)uracil + NH4(+)</text>
        <dbReference type="Rhea" id="RHEA:21868"/>
        <dbReference type="ChEBI" id="CHEBI:15377"/>
        <dbReference type="ChEBI" id="CHEBI:15378"/>
        <dbReference type="ChEBI" id="CHEBI:28938"/>
        <dbReference type="ChEBI" id="CHEBI:58453"/>
        <dbReference type="ChEBI" id="CHEBI:58614"/>
        <dbReference type="EC" id="3.5.4.26"/>
    </reaction>
</comment>
<dbReference type="Gene3D" id="3.40.430.10">
    <property type="entry name" value="Dihydrofolate Reductase, subunit A"/>
    <property type="match status" value="1"/>
</dbReference>
<keyword evidence="9 12" id="KW-0479">Metal-binding</keyword>
<dbReference type="Pfam" id="PF01872">
    <property type="entry name" value="RibD_C"/>
    <property type="match status" value="1"/>
</dbReference>
<protein>
    <recommendedName>
        <fullName evidence="9">Riboflavin biosynthesis protein RibD</fullName>
    </recommendedName>
    <domain>
        <recommendedName>
            <fullName evidence="9">Diaminohydroxyphosphoribosylaminopyrimidine deaminase</fullName>
            <shortName evidence="9">DRAP deaminase</shortName>
            <ecNumber evidence="9">3.5.4.26</ecNumber>
        </recommendedName>
        <alternativeName>
            <fullName evidence="9">Riboflavin-specific deaminase</fullName>
        </alternativeName>
    </domain>
    <domain>
        <recommendedName>
            <fullName evidence="9">5-amino-6-(5-phosphoribosylamino)uracil reductase</fullName>
            <ecNumber evidence="9">1.1.1.193</ecNumber>
        </recommendedName>
        <alternativeName>
            <fullName evidence="9">HTP reductase</fullName>
        </alternativeName>
    </domain>
</protein>
<comment type="cofactor">
    <cofactor evidence="9 12">
        <name>Zn(2+)</name>
        <dbReference type="ChEBI" id="CHEBI:29105"/>
    </cofactor>
    <text evidence="9 12">Binds 1 zinc ion.</text>
</comment>
<keyword evidence="9" id="KW-0686">Riboflavin biosynthesis</keyword>
<comment type="catalytic activity">
    <reaction evidence="9">
        <text>5-amino-6-(5-phospho-D-ribitylamino)uracil + NADP(+) = 5-amino-6-(5-phospho-D-ribosylamino)uracil + NADPH + H(+)</text>
        <dbReference type="Rhea" id="RHEA:17845"/>
        <dbReference type="ChEBI" id="CHEBI:15378"/>
        <dbReference type="ChEBI" id="CHEBI:57783"/>
        <dbReference type="ChEBI" id="CHEBI:58349"/>
        <dbReference type="ChEBI" id="CHEBI:58421"/>
        <dbReference type="ChEBI" id="CHEBI:58453"/>
        <dbReference type="EC" id="1.1.1.193"/>
    </reaction>
</comment>
<dbReference type="InterPro" id="IPR004794">
    <property type="entry name" value="Eubact_RibD"/>
</dbReference>
<evidence type="ECO:0000256" key="3">
    <source>
        <dbReference type="ARBA" id="ARBA00004910"/>
    </source>
</evidence>
<keyword evidence="8" id="KW-0511">Multifunctional enzyme</keyword>
<sequence length="338" mass="38301">MSRCLQLAELSIGNVAPNPMVGAVLVYEDKIIGEGYHQKYGGPHAEVNCINNVKEENNFLIEKATLYVSLEPCSHYGKTPPCADLIIKNKIKKVVIGCKDVYKEVAGSGIQKLQNAGAEVITGVLEKDCIQLNIRFFTFHLKFRPYIILKWAQTANGKIGYAEKRILISNEYSNRLVHKWRSEEAAILAGTNTALLDDPLLTTRLWKGKNAVRIVIDKELKLPSTLKIFNTDVKTFIYNLVKNSTEENLVYIKLDKENFIGQILQSLFEMNIQSVMIEGGARTLQSFINEGLWDEARVITNESVTIENGIAAPEMKNFNLQKRERYFDDVISYYKNND</sequence>
<dbReference type="UniPathway" id="UPA00275">
    <property type="reaction ID" value="UER00401"/>
</dbReference>
<feature type="binding site" evidence="11">
    <location>
        <position position="204"/>
    </location>
    <ligand>
        <name>substrate</name>
    </ligand>
</feature>
<dbReference type="PIRSF" id="PIRSF006769">
    <property type="entry name" value="RibD"/>
    <property type="match status" value="1"/>
</dbReference>
<evidence type="ECO:0000256" key="12">
    <source>
        <dbReference type="PIRSR" id="PIRSR006769-3"/>
    </source>
</evidence>